<dbReference type="PANTHER" id="PTHR33293:SF1">
    <property type="entry name" value="INSERTION ELEMENT IS1 1 PROTEIN INSB-RELATED"/>
    <property type="match status" value="1"/>
</dbReference>
<sequence>MDWKAVYGDFSDLPKSEQHSLFQAIKDTLFPEPKEDIANMVGEIREVRFSSGLACVHCGSVNNKRNGKYRSRQRYICKGCGKSFNDMTASPISGTHYPHIWLKYFQMMVDGVTLPKIAEELEIHVSTAFYWRYKILIALRSIGFSTLKGIIESDETYFLESDKARNPSRIVNLANVAVKRRSVASAKSKSAWLSLMTETETFCQKLLDVDAPLPMKSTKH</sequence>
<protein>
    <submittedName>
        <fullName evidence="1">Insertion element protein</fullName>
    </submittedName>
</protein>
<gene>
    <name evidence="1" type="ORF">PAALTS15_16236</name>
</gene>
<name>S9TVH8_PAEAL</name>
<evidence type="ECO:0000313" key="1">
    <source>
        <dbReference type="EMBL" id="EPY06281.1"/>
    </source>
</evidence>
<comment type="caution">
    <text evidence="1">The sequence shown here is derived from an EMBL/GenBank/DDBJ whole genome shotgun (WGS) entry which is preliminary data.</text>
</comment>
<dbReference type="Proteomes" id="UP000015344">
    <property type="component" value="Unassembled WGS sequence"/>
</dbReference>
<evidence type="ECO:0000313" key="2">
    <source>
        <dbReference type="Proteomes" id="UP000015344"/>
    </source>
</evidence>
<dbReference type="PANTHER" id="PTHR33293">
    <property type="entry name" value="INSERTION ELEMENT IS1 1 PROTEIN INSB-RELATED"/>
    <property type="match status" value="1"/>
</dbReference>
<organism evidence="1 2">
    <name type="scientific">Paenibacillus alvei TS-15</name>
    <dbReference type="NCBI Taxonomy" id="1117108"/>
    <lineage>
        <taxon>Bacteria</taxon>
        <taxon>Bacillati</taxon>
        <taxon>Bacillota</taxon>
        <taxon>Bacilli</taxon>
        <taxon>Bacillales</taxon>
        <taxon>Paenibacillaceae</taxon>
        <taxon>Paenibacillus</taxon>
    </lineage>
</organism>
<dbReference type="AlphaFoldDB" id="S9TVH8"/>
<dbReference type="eggNOG" id="COG3677">
    <property type="taxonomic scope" value="Bacteria"/>
</dbReference>
<dbReference type="EMBL" id="ATMT01000056">
    <property type="protein sequence ID" value="EPY06281.1"/>
    <property type="molecule type" value="Genomic_DNA"/>
</dbReference>
<proteinExistence type="predicted"/>
<dbReference type="InterPro" id="IPR051354">
    <property type="entry name" value="Transposase_27_IS1"/>
</dbReference>
<reference evidence="1 2" key="1">
    <citation type="submission" date="2013-05" db="EMBL/GenBank/DDBJ databases">
        <authorList>
            <person name="Strain E.A."/>
            <person name="Brown E."/>
            <person name="Allard M.W."/>
            <person name="Luo Y.L."/>
        </authorList>
    </citation>
    <scope>NUCLEOTIDE SEQUENCE [LARGE SCALE GENOMIC DNA]</scope>
    <source>
        <strain evidence="1 2">TS-15</strain>
    </source>
</reference>
<accession>S9TVH8</accession>